<gene>
    <name evidence="2" type="ORF">ACFOZ1_01565</name>
</gene>
<protein>
    <submittedName>
        <fullName evidence="2">Phosphatidylserine/phosphatidylglycerophosphate/ cardiolipin synthase family protein</fullName>
    </submittedName>
</protein>
<dbReference type="SUPFAM" id="SSF56024">
    <property type="entry name" value="Phospholipase D/nuclease"/>
    <property type="match status" value="2"/>
</dbReference>
<evidence type="ECO:0000313" key="2">
    <source>
        <dbReference type="EMBL" id="MFC4386488.1"/>
    </source>
</evidence>
<dbReference type="CDD" id="cd09112">
    <property type="entry name" value="PLDc_CLS_2"/>
    <property type="match status" value="1"/>
</dbReference>
<dbReference type="Gene3D" id="3.30.870.10">
    <property type="entry name" value="Endonuclease Chain A"/>
    <property type="match status" value="2"/>
</dbReference>
<organism evidence="2 3">
    <name type="scientific">Gracilibacillus marinus</name>
    <dbReference type="NCBI Taxonomy" id="630535"/>
    <lineage>
        <taxon>Bacteria</taxon>
        <taxon>Bacillati</taxon>
        <taxon>Bacillota</taxon>
        <taxon>Bacilli</taxon>
        <taxon>Bacillales</taxon>
        <taxon>Bacillaceae</taxon>
        <taxon>Gracilibacillus</taxon>
    </lineage>
</organism>
<evidence type="ECO:0000313" key="3">
    <source>
        <dbReference type="Proteomes" id="UP001595880"/>
    </source>
</evidence>
<dbReference type="Proteomes" id="UP001595880">
    <property type="component" value="Unassembled WGS sequence"/>
</dbReference>
<dbReference type="PROSITE" id="PS50035">
    <property type="entry name" value="PLD"/>
    <property type="match status" value="2"/>
</dbReference>
<feature type="domain" description="PLD phosphodiesterase" evidence="1">
    <location>
        <begin position="295"/>
        <end position="322"/>
    </location>
</feature>
<dbReference type="EMBL" id="JBHSDV010000001">
    <property type="protein sequence ID" value="MFC4386488.1"/>
    <property type="molecule type" value="Genomic_DNA"/>
</dbReference>
<feature type="domain" description="PLD phosphodiesterase" evidence="1">
    <location>
        <begin position="131"/>
        <end position="158"/>
    </location>
</feature>
<comment type="caution">
    <text evidence="2">The sequence shown here is derived from an EMBL/GenBank/DDBJ whole genome shotgun (WGS) entry which is preliminary data.</text>
</comment>
<dbReference type="PANTHER" id="PTHR21248:SF7">
    <property type="entry name" value="MINOR CARDIOLIPIN SYNTHASE CLSB"/>
    <property type="match status" value="1"/>
</dbReference>
<sequence>MILIIIIALLILFYLDYQLGVYLTKKTNKSEQWLSYSDHISIYTDGTSLYEQLCKDIEHAKHSIDIQFYIIRQDKISNRLYALLSQKQDEGVEVRFLTDWVGSFFFRKKWLQDRFAFKKANRPKAPFFYHLQKRNHRKVVVIDKEIAYCGGFNLGDEYLGRDLHLGKWRDYHVRLTGDVAYLFHHVFTEDWNKSKVVIPSPTLEGDLIRIVRNEGGSLEESIVHLIRRATNQIEIGSPYFIPTKRVLTELFHALDRGVHVKIVIPEKADHLLTKAGALSFLTKMNNKGAQIFLYMDGFFHGKVLFIDDHFCDIGTSNFDQRSFRLNEELNMIVDNSHPIYQKMREVYDADLVQCKEMTEQWIRHQPLWMRLLGFISPLFRPFL</sequence>
<dbReference type="SMART" id="SM00155">
    <property type="entry name" value="PLDc"/>
    <property type="match status" value="2"/>
</dbReference>
<dbReference type="InterPro" id="IPR001736">
    <property type="entry name" value="PLipase_D/transphosphatidylase"/>
</dbReference>
<evidence type="ECO:0000259" key="1">
    <source>
        <dbReference type="PROSITE" id="PS50035"/>
    </source>
</evidence>
<dbReference type="PIRSF" id="PIRSF000850">
    <property type="entry name" value="Phospholipase_D_PSS"/>
    <property type="match status" value="1"/>
</dbReference>
<keyword evidence="3" id="KW-1185">Reference proteome</keyword>
<accession>A0ABV8VUM4</accession>
<name>A0ABV8VUM4_9BACI</name>
<dbReference type="CDD" id="cd09110">
    <property type="entry name" value="PLDc_CLS_1"/>
    <property type="match status" value="1"/>
</dbReference>
<dbReference type="RefSeq" id="WP_390195133.1">
    <property type="nucleotide sequence ID" value="NZ_JBHSDV010000001.1"/>
</dbReference>
<dbReference type="InterPro" id="IPR025202">
    <property type="entry name" value="PLD-like_dom"/>
</dbReference>
<proteinExistence type="predicted"/>
<dbReference type="PANTHER" id="PTHR21248">
    <property type="entry name" value="CARDIOLIPIN SYNTHASE"/>
    <property type="match status" value="1"/>
</dbReference>
<reference evidence="3" key="1">
    <citation type="journal article" date="2019" name="Int. J. Syst. Evol. Microbiol.">
        <title>The Global Catalogue of Microorganisms (GCM) 10K type strain sequencing project: providing services to taxonomists for standard genome sequencing and annotation.</title>
        <authorList>
            <consortium name="The Broad Institute Genomics Platform"/>
            <consortium name="The Broad Institute Genome Sequencing Center for Infectious Disease"/>
            <person name="Wu L."/>
            <person name="Ma J."/>
        </authorList>
    </citation>
    <scope>NUCLEOTIDE SEQUENCE [LARGE SCALE GENOMIC DNA]</scope>
    <source>
        <strain evidence="3">KACC 14058</strain>
    </source>
</reference>
<dbReference type="Pfam" id="PF13091">
    <property type="entry name" value="PLDc_2"/>
    <property type="match status" value="2"/>
</dbReference>